<evidence type="ECO:0000256" key="3">
    <source>
        <dbReference type="ARBA" id="ARBA00009370"/>
    </source>
</evidence>
<evidence type="ECO:0000313" key="11">
    <source>
        <dbReference type="Proteomes" id="UP000242367"/>
    </source>
</evidence>
<dbReference type="NCBIfam" id="TIGR02227">
    <property type="entry name" value="sigpep_I_bact"/>
    <property type="match status" value="1"/>
</dbReference>
<dbReference type="GO" id="GO:0006465">
    <property type="term" value="P:signal peptide processing"/>
    <property type="evidence" value="ECO:0007669"/>
    <property type="project" value="InterPro"/>
</dbReference>
<feature type="domain" description="Peptidase S26" evidence="9">
    <location>
        <begin position="33"/>
        <end position="232"/>
    </location>
</feature>
<dbReference type="PANTHER" id="PTHR43390">
    <property type="entry name" value="SIGNAL PEPTIDASE I"/>
    <property type="match status" value="1"/>
</dbReference>
<comment type="catalytic activity">
    <reaction evidence="1 7">
        <text>Cleavage of hydrophobic, N-terminal signal or leader sequences from secreted and periplasmic proteins.</text>
        <dbReference type="EC" id="3.4.21.89"/>
    </reaction>
</comment>
<dbReference type="RefSeq" id="WP_103562009.1">
    <property type="nucleotide sequence ID" value="NZ_MTBP01000001.1"/>
</dbReference>
<evidence type="ECO:0000256" key="1">
    <source>
        <dbReference type="ARBA" id="ARBA00000677"/>
    </source>
</evidence>
<proteinExistence type="inferred from homology"/>
<dbReference type="Pfam" id="PF10502">
    <property type="entry name" value="Peptidase_S26"/>
    <property type="match status" value="1"/>
</dbReference>
<dbReference type="GO" id="GO:0005886">
    <property type="term" value="C:plasma membrane"/>
    <property type="evidence" value="ECO:0007669"/>
    <property type="project" value="UniProtKB-SubCell"/>
</dbReference>
<evidence type="ECO:0000256" key="2">
    <source>
        <dbReference type="ARBA" id="ARBA00004401"/>
    </source>
</evidence>
<gene>
    <name evidence="10" type="primary">lepB_1</name>
    <name evidence="10" type="ORF">BTM25_15560</name>
</gene>
<feature type="active site" evidence="6">
    <location>
        <position position="135"/>
    </location>
</feature>
<evidence type="ECO:0000256" key="4">
    <source>
        <dbReference type="ARBA" id="ARBA00013208"/>
    </source>
</evidence>
<name>A0A2P4UQ19_9ACTN</name>
<protein>
    <recommendedName>
        <fullName evidence="4 7">Signal peptidase I</fullName>
        <ecNumber evidence="4 7">3.4.21.89</ecNumber>
    </recommendedName>
</protein>
<dbReference type="Gene3D" id="2.10.109.10">
    <property type="entry name" value="Umud Fragment, subunit A"/>
    <property type="match status" value="1"/>
</dbReference>
<keyword evidence="7" id="KW-0812">Transmembrane</keyword>
<keyword evidence="11" id="KW-1185">Reference proteome</keyword>
<feature type="region of interest" description="Disordered" evidence="8">
    <location>
        <begin position="251"/>
        <end position="290"/>
    </location>
</feature>
<dbReference type="EMBL" id="MTBP01000001">
    <property type="protein sequence ID" value="POM27146.1"/>
    <property type="molecule type" value="Genomic_DNA"/>
</dbReference>
<feature type="active site" evidence="6">
    <location>
        <position position="63"/>
    </location>
</feature>
<feature type="compositionally biased region" description="Basic and acidic residues" evidence="8">
    <location>
        <begin position="9"/>
        <end position="26"/>
    </location>
</feature>
<dbReference type="GO" id="GO:0004252">
    <property type="term" value="F:serine-type endopeptidase activity"/>
    <property type="evidence" value="ECO:0007669"/>
    <property type="project" value="InterPro"/>
</dbReference>
<keyword evidence="7" id="KW-1133">Transmembrane helix</keyword>
<evidence type="ECO:0000259" key="9">
    <source>
        <dbReference type="Pfam" id="PF10502"/>
    </source>
</evidence>
<reference evidence="10 11" key="1">
    <citation type="journal article" date="2017" name="Chemistry">
        <title>Isolation, Biosynthesis and Chemical Modifications of Rubterolones A-F: Rare Tropolone Alkaloids from Actinomadura sp. 5-2.</title>
        <authorList>
            <person name="Guo H."/>
            <person name="Benndorf R."/>
            <person name="Leichnitz D."/>
            <person name="Klassen J.L."/>
            <person name="Vollmers J."/>
            <person name="Gorls H."/>
            <person name="Steinacker M."/>
            <person name="Weigel C."/>
            <person name="Dahse H.M."/>
            <person name="Kaster A.K."/>
            <person name="de Beer Z.W."/>
            <person name="Poulsen M."/>
            <person name="Beemelmanns C."/>
        </authorList>
    </citation>
    <scope>NUCLEOTIDE SEQUENCE [LARGE SCALE GENOMIC DNA]</scope>
    <source>
        <strain evidence="10 11">5-2</strain>
    </source>
</reference>
<comment type="caution">
    <text evidence="10">The sequence shown here is derived from an EMBL/GenBank/DDBJ whole genome shotgun (WGS) entry which is preliminary data.</text>
</comment>
<dbReference type="Proteomes" id="UP000242367">
    <property type="component" value="Unassembled WGS sequence"/>
</dbReference>
<keyword evidence="5 7" id="KW-0378">Hydrolase</keyword>
<keyword evidence="7" id="KW-0645">Protease</keyword>
<evidence type="ECO:0000256" key="5">
    <source>
        <dbReference type="ARBA" id="ARBA00022801"/>
    </source>
</evidence>
<comment type="subcellular location">
    <subcellularLocation>
        <location evidence="2">Cell membrane</location>
        <topology evidence="2">Single-pass type II membrane protein</topology>
    </subcellularLocation>
    <subcellularLocation>
        <location evidence="7">Membrane</location>
        <topology evidence="7">Single-pass type II membrane protein</topology>
    </subcellularLocation>
</comment>
<dbReference type="EC" id="3.4.21.89" evidence="4 7"/>
<feature type="compositionally biased region" description="Low complexity" evidence="8">
    <location>
        <begin position="267"/>
        <end position="276"/>
    </location>
</feature>
<keyword evidence="7" id="KW-0472">Membrane</keyword>
<dbReference type="PANTHER" id="PTHR43390:SF1">
    <property type="entry name" value="CHLOROPLAST PROCESSING PEPTIDASE"/>
    <property type="match status" value="1"/>
</dbReference>
<evidence type="ECO:0000256" key="7">
    <source>
        <dbReference type="RuleBase" id="RU362042"/>
    </source>
</evidence>
<evidence type="ECO:0000313" key="10">
    <source>
        <dbReference type="EMBL" id="POM27146.1"/>
    </source>
</evidence>
<feature type="region of interest" description="Disordered" evidence="8">
    <location>
        <begin position="1"/>
        <end position="27"/>
    </location>
</feature>
<comment type="similarity">
    <text evidence="3 7">Belongs to the peptidase S26 family.</text>
</comment>
<dbReference type="InterPro" id="IPR019533">
    <property type="entry name" value="Peptidase_S26"/>
</dbReference>
<organism evidence="10 11">
    <name type="scientific">Actinomadura rubteroloni</name>
    <dbReference type="NCBI Taxonomy" id="1926885"/>
    <lineage>
        <taxon>Bacteria</taxon>
        <taxon>Bacillati</taxon>
        <taxon>Actinomycetota</taxon>
        <taxon>Actinomycetes</taxon>
        <taxon>Streptosporangiales</taxon>
        <taxon>Thermomonosporaceae</taxon>
        <taxon>Actinomadura</taxon>
    </lineage>
</organism>
<dbReference type="InterPro" id="IPR036286">
    <property type="entry name" value="LexA/Signal_pep-like_sf"/>
</dbReference>
<dbReference type="PROSITE" id="PS00761">
    <property type="entry name" value="SPASE_I_3"/>
    <property type="match status" value="1"/>
</dbReference>
<dbReference type="InterPro" id="IPR000223">
    <property type="entry name" value="Pept_S26A_signal_pept_1"/>
</dbReference>
<dbReference type="InterPro" id="IPR019758">
    <property type="entry name" value="Pept_S26A_signal_pept_1_CS"/>
</dbReference>
<dbReference type="GO" id="GO:0009003">
    <property type="term" value="F:signal peptidase activity"/>
    <property type="evidence" value="ECO:0007669"/>
    <property type="project" value="UniProtKB-EC"/>
</dbReference>
<sequence length="290" mass="30838">MQSDAEDRDTERAPEAGENAAEREQGNGRSSWKEIPLLIVVAVLLAFVVKLFAVQAFYIPSGSMENTLHVGDRVLVNKIVYRTRAVRRGDVIVFRGPSSWTPEAKVAAPSNPFQRALRWLGGAAGVAPTETDFIKRVIGVGGDRVRCCDAQGRVTVNGTALDESSYLYEDPVTHVRNKPSEEAFDITVPSGRLWVMGDHRQNSADSRYHRTDGNGGTVPVKNVIGRAFFKVWPVGSAGPIGVPATFGRVASGRGAPPGGPAEPAAPDPVAADVPPLAGGPGRGGYFRAAV</sequence>
<dbReference type="CDD" id="cd06530">
    <property type="entry name" value="S26_SPase_I"/>
    <property type="match status" value="1"/>
</dbReference>
<evidence type="ECO:0000256" key="8">
    <source>
        <dbReference type="SAM" id="MobiDB-lite"/>
    </source>
</evidence>
<feature type="transmembrane region" description="Helical" evidence="7">
    <location>
        <begin position="37"/>
        <end position="58"/>
    </location>
</feature>
<feature type="compositionally biased region" description="Pro residues" evidence="8">
    <location>
        <begin position="257"/>
        <end position="266"/>
    </location>
</feature>
<accession>A0A2P4UQ19</accession>
<evidence type="ECO:0000256" key="6">
    <source>
        <dbReference type="PIRSR" id="PIRSR600223-1"/>
    </source>
</evidence>
<dbReference type="PRINTS" id="PR00727">
    <property type="entry name" value="LEADERPTASE"/>
</dbReference>
<dbReference type="SUPFAM" id="SSF51306">
    <property type="entry name" value="LexA/Signal peptidase"/>
    <property type="match status" value="1"/>
</dbReference>
<dbReference type="AlphaFoldDB" id="A0A2P4UQ19"/>